<accession>A0A7Y9XV82</accession>
<keyword evidence="1" id="KW-0449">Lipoprotein</keyword>
<reference evidence="1 2" key="1">
    <citation type="submission" date="2020-07" db="EMBL/GenBank/DDBJ databases">
        <title>Genomic Encyclopedia of Type Strains, Phase IV (KMG-IV): sequencing the most valuable type-strain genomes for metagenomic binning, comparative biology and taxonomic classification.</title>
        <authorList>
            <person name="Goeker M."/>
        </authorList>
    </citation>
    <scope>NUCLEOTIDE SEQUENCE [LARGE SCALE GENOMIC DNA]</scope>
    <source>
        <strain evidence="1 2">DSM 29043</strain>
    </source>
</reference>
<dbReference type="PROSITE" id="PS51257">
    <property type="entry name" value="PROKAR_LIPOPROTEIN"/>
    <property type="match status" value="1"/>
</dbReference>
<keyword evidence="2" id="KW-1185">Reference proteome</keyword>
<gene>
    <name evidence="1" type="ORF">FHS75_001523</name>
</gene>
<organism evidence="1 2">
    <name type="scientific">Novosphingobium marinum</name>
    <dbReference type="NCBI Taxonomy" id="1514948"/>
    <lineage>
        <taxon>Bacteria</taxon>
        <taxon>Pseudomonadati</taxon>
        <taxon>Pseudomonadota</taxon>
        <taxon>Alphaproteobacteria</taxon>
        <taxon>Sphingomonadales</taxon>
        <taxon>Sphingomonadaceae</taxon>
        <taxon>Novosphingobium</taxon>
    </lineage>
</organism>
<name>A0A7Y9XV82_9SPHN</name>
<dbReference type="RefSeq" id="WP_179407074.1">
    <property type="nucleotide sequence ID" value="NZ_BMGF01000002.1"/>
</dbReference>
<comment type="caution">
    <text evidence="1">The sequence shown here is derived from an EMBL/GenBank/DDBJ whole genome shotgun (WGS) entry which is preliminary data.</text>
</comment>
<protein>
    <submittedName>
        <fullName evidence="1">Putative lipoprotein</fullName>
    </submittedName>
</protein>
<dbReference type="EMBL" id="JACBZF010000002">
    <property type="protein sequence ID" value="NYH95204.1"/>
    <property type="molecule type" value="Genomic_DNA"/>
</dbReference>
<proteinExistence type="predicted"/>
<sequence length="174" mass="18363">MKRIALLLAGIAVLAGCSRGEDVASTPSPEELAQAGVQAWLERKYGAHQDVRYALGWADLDGDTIDEAIVYVAGPMLCGTGGCSALVLTREGEHWRAVMETSISRTPVTMLDSRTNGWRDLTVDISGGGGPSGTVRLKYDGDAYPSNPSMVKGGLGAEQGAVLIPIDPEYVQLN</sequence>
<dbReference type="Proteomes" id="UP000522081">
    <property type="component" value="Unassembled WGS sequence"/>
</dbReference>
<dbReference type="AlphaFoldDB" id="A0A7Y9XV82"/>
<evidence type="ECO:0000313" key="2">
    <source>
        <dbReference type="Proteomes" id="UP000522081"/>
    </source>
</evidence>
<evidence type="ECO:0000313" key="1">
    <source>
        <dbReference type="EMBL" id="NYH95204.1"/>
    </source>
</evidence>